<keyword evidence="4" id="KW-1185">Reference proteome</keyword>
<keyword evidence="1" id="KW-0812">Transmembrane</keyword>
<keyword evidence="1" id="KW-1133">Transmembrane helix</keyword>
<evidence type="ECO:0000313" key="4">
    <source>
        <dbReference type="Proteomes" id="UP000284403"/>
    </source>
</evidence>
<feature type="chain" id="PRO_5018717999" evidence="2">
    <location>
        <begin position="26"/>
        <end position="283"/>
    </location>
</feature>
<dbReference type="OrthoDB" id="251129at2759"/>
<keyword evidence="2" id="KW-0732">Signal</keyword>
<dbReference type="AlphaFoldDB" id="A0A3R7NJM6"/>
<dbReference type="Proteomes" id="UP000284403">
    <property type="component" value="Unassembled WGS sequence"/>
</dbReference>
<reference evidence="3 4" key="1">
    <citation type="journal article" date="2018" name="BMC Genomics">
        <title>Genomic comparison of Trypanosoma conorhini and Trypanosoma rangeli to Trypanosoma cruzi strains of high and low virulence.</title>
        <authorList>
            <person name="Bradwell K.R."/>
            <person name="Koparde V.N."/>
            <person name="Matveyev A.V."/>
            <person name="Serrano M.G."/>
            <person name="Alves J.M."/>
            <person name="Parikh H."/>
            <person name="Huang B."/>
            <person name="Lee V."/>
            <person name="Espinosa-Alvarez O."/>
            <person name="Ortiz P.A."/>
            <person name="Costa-Martins A.G."/>
            <person name="Teixeira M.M."/>
            <person name="Buck G.A."/>
        </authorList>
    </citation>
    <scope>NUCLEOTIDE SEQUENCE [LARGE SCALE GENOMIC DNA]</scope>
    <source>
        <strain evidence="3 4">025E</strain>
    </source>
</reference>
<feature type="signal peptide" evidence="2">
    <location>
        <begin position="1"/>
        <end position="25"/>
    </location>
</feature>
<evidence type="ECO:0000313" key="3">
    <source>
        <dbReference type="EMBL" id="RNF23019.1"/>
    </source>
</evidence>
<dbReference type="GeneID" id="40316541"/>
<accession>A0A3R7NJM6</accession>
<gene>
    <name evidence="3" type="ORF">Tco025E_02930</name>
</gene>
<dbReference type="RefSeq" id="XP_029230018.1">
    <property type="nucleotide sequence ID" value="XM_029369853.1"/>
</dbReference>
<name>A0A3R7NJM6_9TRYP</name>
<organism evidence="3 4">
    <name type="scientific">Trypanosoma conorhini</name>
    <dbReference type="NCBI Taxonomy" id="83891"/>
    <lineage>
        <taxon>Eukaryota</taxon>
        <taxon>Discoba</taxon>
        <taxon>Euglenozoa</taxon>
        <taxon>Kinetoplastea</taxon>
        <taxon>Metakinetoplastina</taxon>
        <taxon>Trypanosomatida</taxon>
        <taxon>Trypanosomatidae</taxon>
        <taxon>Trypanosoma</taxon>
    </lineage>
</organism>
<protein>
    <submittedName>
        <fullName evidence="3">Uncharacterized protein</fullName>
    </submittedName>
</protein>
<comment type="caution">
    <text evidence="3">The sequence shown here is derived from an EMBL/GenBank/DDBJ whole genome shotgun (WGS) entry which is preliminary data.</text>
</comment>
<proteinExistence type="predicted"/>
<keyword evidence="1" id="KW-0472">Membrane</keyword>
<sequence length="283" mass="31274">MTRTHVLSLVVAVLVAAGVPAVVTAAEEDNMLSKMKGNWSVLRLAGQHPRRTGFVAELSAASLVLRGEDVEQSVLVAAAESVLRLLRLLGTDDDMQWSLAGTAAWRLGLPRVVNAQLTREGLRLTDCPAAGVTFLRPEHHMEAATGTFFETPRSVYLPVDGECAQAPFTVLGYWMEWLSNDEILLVVMVRLGGADRNAVFQLRRRLTEGTAPRSSIASVAFLVAVALMKFLPGLYWRRRGGAPRGRSKVPMPAQPLLSELRRRELLRQQEEIIRRMKEEDGLL</sequence>
<evidence type="ECO:0000256" key="2">
    <source>
        <dbReference type="SAM" id="SignalP"/>
    </source>
</evidence>
<feature type="transmembrane region" description="Helical" evidence="1">
    <location>
        <begin position="216"/>
        <end position="236"/>
    </location>
</feature>
<evidence type="ECO:0000256" key="1">
    <source>
        <dbReference type="SAM" id="Phobius"/>
    </source>
</evidence>
<dbReference type="EMBL" id="MKKU01000125">
    <property type="protein sequence ID" value="RNF23019.1"/>
    <property type="molecule type" value="Genomic_DNA"/>
</dbReference>